<keyword evidence="15" id="KW-1185">Reference proteome</keyword>
<evidence type="ECO:0000256" key="9">
    <source>
        <dbReference type="ARBA" id="ARBA00023012"/>
    </source>
</evidence>
<feature type="domain" description="HAMP" evidence="13">
    <location>
        <begin position="197"/>
        <end position="250"/>
    </location>
</feature>
<dbReference type="SMART" id="SM00388">
    <property type="entry name" value="HisKA"/>
    <property type="match status" value="1"/>
</dbReference>
<dbReference type="PANTHER" id="PTHR45436">
    <property type="entry name" value="SENSOR HISTIDINE KINASE YKOH"/>
    <property type="match status" value="1"/>
</dbReference>
<evidence type="ECO:0000313" key="15">
    <source>
        <dbReference type="Proteomes" id="UP000199207"/>
    </source>
</evidence>
<dbReference type="InterPro" id="IPR050428">
    <property type="entry name" value="TCS_sensor_his_kinase"/>
</dbReference>
<dbReference type="InterPro" id="IPR005467">
    <property type="entry name" value="His_kinase_dom"/>
</dbReference>
<evidence type="ECO:0000256" key="4">
    <source>
        <dbReference type="ARBA" id="ARBA00022553"/>
    </source>
</evidence>
<keyword evidence="10" id="KW-0472">Membrane</keyword>
<dbReference type="AlphaFoldDB" id="A0A1I1U8S2"/>
<dbReference type="InterPro" id="IPR004358">
    <property type="entry name" value="Sig_transdc_His_kin-like_C"/>
</dbReference>
<evidence type="ECO:0000256" key="6">
    <source>
        <dbReference type="ARBA" id="ARBA00022692"/>
    </source>
</evidence>
<name>A0A1I1U8S2_9ACTN</name>
<dbReference type="EMBL" id="FOLM01000022">
    <property type="protein sequence ID" value="SFD64320.1"/>
    <property type="molecule type" value="Genomic_DNA"/>
</dbReference>
<protein>
    <recommendedName>
        <fullName evidence="3">histidine kinase</fullName>
        <ecNumber evidence="3">2.7.13.3</ecNumber>
    </recommendedName>
</protein>
<dbReference type="PROSITE" id="PS50885">
    <property type="entry name" value="HAMP"/>
    <property type="match status" value="1"/>
</dbReference>
<dbReference type="STRING" id="910347.SAMN05421773_12225"/>
<dbReference type="Gene3D" id="3.30.565.10">
    <property type="entry name" value="Histidine kinase-like ATPase, C-terminal domain"/>
    <property type="match status" value="1"/>
</dbReference>
<dbReference type="Proteomes" id="UP000199207">
    <property type="component" value="Unassembled WGS sequence"/>
</dbReference>
<gene>
    <name evidence="14" type="ORF">SAMN05421773_12225</name>
</gene>
<comment type="subcellular location">
    <subcellularLocation>
        <location evidence="2">Cell membrane</location>
    </subcellularLocation>
</comment>
<keyword evidence="5" id="KW-0808">Transferase</keyword>
<evidence type="ECO:0000313" key="14">
    <source>
        <dbReference type="EMBL" id="SFD64320.1"/>
    </source>
</evidence>
<dbReference type="SUPFAM" id="SSF158472">
    <property type="entry name" value="HAMP domain-like"/>
    <property type="match status" value="1"/>
</dbReference>
<dbReference type="PROSITE" id="PS50109">
    <property type="entry name" value="HIS_KIN"/>
    <property type="match status" value="1"/>
</dbReference>
<dbReference type="Gene3D" id="1.10.287.130">
    <property type="match status" value="1"/>
</dbReference>
<dbReference type="CDD" id="cd00075">
    <property type="entry name" value="HATPase"/>
    <property type="match status" value="1"/>
</dbReference>
<dbReference type="SUPFAM" id="SSF55874">
    <property type="entry name" value="ATPase domain of HSP90 chaperone/DNA topoisomerase II/histidine kinase"/>
    <property type="match status" value="1"/>
</dbReference>
<keyword evidence="6" id="KW-0812">Transmembrane</keyword>
<evidence type="ECO:0000256" key="5">
    <source>
        <dbReference type="ARBA" id="ARBA00022679"/>
    </source>
</evidence>
<evidence type="ECO:0000256" key="11">
    <source>
        <dbReference type="SAM" id="MobiDB-lite"/>
    </source>
</evidence>
<dbReference type="EC" id="2.7.13.3" evidence="3"/>
<dbReference type="PRINTS" id="PR00344">
    <property type="entry name" value="BCTRLSENSOR"/>
</dbReference>
<feature type="compositionally biased region" description="Low complexity" evidence="11">
    <location>
        <begin position="473"/>
        <end position="492"/>
    </location>
</feature>
<dbReference type="InterPro" id="IPR003594">
    <property type="entry name" value="HATPase_dom"/>
</dbReference>
<evidence type="ECO:0000256" key="2">
    <source>
        <dbReference type="ARBA" id="ARBA00004236"/>
    </source>
</evidence>
<keyword evidence="7 14" id="KW-0418">Kinase</keyword>
<keyword evidence="4" id="KW-0597">Phosphoprotein</keyword>
<evidence type="ECO:0000256" key="7">
    <source>
        <dbReference type="ARBA" id="ARBA00022777"/>
    </source>
</evidence>
<dbReference type="InterPro" id="IPR003661">
    <property type="entry name" value="HisK_dim/P_dom"/>
</dbReference>
<sequence length="561" mass="58534">MRSRLLLLLTVLLAGLLLALGVPLAASQAAREQQRVVVDRIDDTARFASLAQFAAAPGGGSAGGAQAQLQDELNRYYDLYGIRAGVFDRNGLAIAQAPADWRMAPDGAAARAFDSAFAEALAGRRSQGLGQIWPWDTDARLVIASPVTKDGDVVAVVLTDSPTGPMRARVLRGWLPVAAAEAAAMLLAVAAAHAMTRWVLRPVRVLDRTAHAISTGQLNSRVATAGGPPELRRLARSFNEMADHVEQVLEQQRAFVADASHQLRNPLAALLLRIELLGLELPGGHREFESVRAEGRRLAQVLDGLLDLALAEHSPADPRLTDIAALVAERIAAWRPVAERRSITLAAAGPAAVTGWADPVATSSALDALIDNALKFTADTGEGRVTVAVAAEGEWTRIRVTDNGPGLTDEELARIGDRFWRSGRHQNVSGSGLGLSIVGALLAAGGGKLDYAHHPPHGLSVTVSVPRAEPGTAPAADRPRAAALAASLASSPEGTGPGEPADPGAARGTGDGGAGAGIRAAGRRSLFRPPFRPRRPRPDDPPLAPSPGSPPAGSAQDLTER</sequence>
<dbReference type="CDD" id="cd06225">
    <property type="entry name" value="HAMP"/>
    <property type="match status" value="1"/>
</dbReference>
<dbReference type="Pfam" id="PF02518">
    <property type="entry name" value="HATPase_c"/>
    <property type="match status" value="1"/>
</dbReference>
<dbReference type="InterPro" id="IPR036890">
    <property type="entry name" value="HATPase_C_sf"/>
</dbReference>
<proteinExistence type="predicted"/>
<feature type="region of interest" description="Disordered" evidence="11">
    <location>
        <begin position="462"/>
        <end position="561"/>
    </location>
</feature>
<evidence type="ECO:0000259" key="13">
    <source>
        <dbReference type="PROSITE" id="PS50885"/>
    </source>
</evidence>
<evidence type="ECO:0000256" key="1">
    <source>
        <dbReference type="ARBA" id="ARBA00000085"/>
    </source>
</evidence>
<feature type="domain" description="Histidine kinase" evidence="12">
    <location>
        <begin position="258"/>
        <end position="469"/>
    </location>
</feature>
<dbReference type="Pfam" id="PF00672">
    <property type="entry name" value="HAMP"/>
    <property type="match status" value="1"/>
</dbReference>
<dbReference type="SMART" id="SM00304">
    <property type="entry name" value="HAMP"/>
    <property type="match status" value="1"/>
</dbReference>
<reference evidence="14 15" key="1">
    <citation type="submission" date="2016-10" db="EMBL/GenBank/DDBJ databases">
        <authorList>
            <person name="de Groot N.N."/>
        </authorList>
    </citation>
    <scope>NUCLEOTIDE SEQUENCE [LARGE SCALE GENOMIC DNA]</scope>
    <source>
        <strain evidence="14 15">CGMCC 4.5739</strain>
    </source>
</reference>
<evidence type="ECO:0000256" key="10">
    <source>
        <dbReference type="ARBA" id="ARBA00023136"/>
    </source>
</evidence>
<evidence type="ECO:0000259" key="12">
    <source>
        <dbReference type="PROSITE" id="PS50109"/>
    </source>
</evidence>
<dbReference type="PANTHER" id="PTHR45436:SF5">
    <property type="entry name" value="SENSOR HISTIDINE KINASE TRCS"/>
    <property type="match status" value="1"/>
</dbReference>
<comment type="catalytic activity">
    <reaction evidence="1">
        <text>ATP + protein L-histidine = ADP + protein N-phospho-L-histidine.</text>
        <dbReference type="EC" id="2.7.13.3"/>
    </reaction>
</comment>
<keyword evidence="9" id="KW-0902">Two-component regulatory system</keyword>
<dbReference type="InterPro" id="IPR003660">
    <property type="entry name" value="HAMP_dom"/>
</dbReference>
<organism evidence="14 15">
    <name type="scientific">Streptomyces aidingensis</name>
    <dbReference type="NCBI Taxonomy" id="910347"/>
    <lineage>
        <taxon>Bacteria</taxon>
        <taxon>Bacillati</taxon>
        <taxon>Actinomycetota</taxon>
        <taxon>Actinomycetes</taxon>
        <taxon>Kitasatosporales</taxon>
        <taxon>Streptomycetaceae</taxon>
        <taxon>Streptomyces</taxon>
    </lineage>
</organism>
<feature type="compositionally biased region" description="Basic residues" evidence="11">
    <location>
        <begin position="521"/>
        <end position="535"/>
    </location>
</feature>
<dbReference type="Pfam" id="PF00512">
    <property type="entry name" value="HisKA"/>
    <property type="match status" value="1"/>
</dbReference>
<dbReference type="SUPFAM" id="SSF47384">
    <property type="entry name" value="Homodimeric domain of signal transducing histidine kinase"/>
    <property type="match status" value="1"/>
</dbReference>
<evidence type="ECO:0000256" key="3">
    <source>
        <dbReference type="ARBA" id="ARBA00012438"/>
    </source>
</evidence>
<dbReference type="GO" id="GO:0000155">
    <property type="term" value="F:phosphorelay sensor kinase activity"/>
    <property type="evidence" value="ECO:0007669"/>
    <property type="project" value="InterPro"/>
</dbReference>
<dbReference type="SMART" id="SM00387">
    <property type="entry name" value="HATPase_c"/>
    <property type="match status" value="1"/>
</dbReference>
<feature type="compositionally biased region" description="Pro residues" evidence="11">
    <location>
        <begin position="541"/>
        <end position="550"/>
    </location>
</feature>
<evidence type="ECO:0000256" key="8">
    <source>
        <dbReference type="ARBA" id="ARBA00022989"/>
    </source>
</evidence>
<feature type="compositionally biased region" description="Gly residues" evidence="11">
    <location>
        <begin position="507"/>
        <end position="516"/>
    </location>
</feature>
<dbReference type="GO" id="GO:0005886">
    <property type="term" value="C:plasma membrane"/>
    <property type="evidence" value="ECO:0007669"/>
    <property type="project" value="UniProtKB-SubCell"/>
</dbReference>
<dbReference type="InterPro" id="IPR036097">
    <property type="entry name" value="HisK_dim/P_sf"/>
</dbReference>
<accession>A0A1I1U8S2</accession>
<dbReference type="CDD" id="cd00082">
    <property type="entry name" value="HisKA"/>
    <property type="match status" value="1"/>
</dbReference>
<keyword evidence="8" id="KW-1133">Transmembrane helix</keyword>